<evidence type="ECO:0008006" key="5">
    <source>
        <dbReference type="Google" id="ProtNLM"/>
    </source>
</evidence>
<evidence type="ECO:0000256" key="2">
    <source>
        <dbReference type="SAM" id="MobiDB-lite"/>
    </source>
</evidence>
<dbReference type="EMBL" id="JAKOGI010000403">
    <property type="protein sequence ID" value="KAJ8435584.1"/>
    <property type="molecule type" value="Genomic_DNA"/>
</dbReference>
<dbReference type="InterPro" id="IPR045182">
    <property type="entry name" value="JINGUBANG-like"/>
</dbReference>
<dbReference type="FunFam" id="2.130.10.10:FF:000775">
    <property type="entry name" value="BnaA09g28200D protein"/>
    <property type="match status" value="1"/>
</dbReference>
<evidence type="ECO:0000313" key="4">
    <source>
        <dbReference type="Proteomes" id="UP001153076"/>
    </source>
</evidence>
<dbReference type="Proteomes" id="UP001153076">
    <property type="component" value="Unassembled WGS sequence"/>
</dbReference>
<dbReference type="SMART" id="SM00320">
    <property type="entry name" value="WD40"/>
    <property type="match status" value="7"/>
</dbReference>
<sequence length="406" mass="44116">MSCMNPMTVSSIILNPKRSLSTPISYSSTTTTSSSSETSSQSDETPSIFSSRFEIACLPNPGPGQKSYKLLDSLSGHLGSVSCLALCGEFVLSASQGKDIIVWQQPDLRLFAKFGAGDGSVKALVTVGNKVFTAHQDSRIRVWKVSRRSENVFRLIDTLPTTKDYMGKFMKQSNYVQIRRHHKKLWIEHADSISCLAVSNGLIYSGSWDKTLKVWRISDLKCLESIKAHDDAINGLVASNNRVYSASADGKIRAWEKEGGCHGLKGTLEGHKDVSLNAVIVSGSGQGTVFGAGSDGYLMGWETKKEGEEWKLVVEVKAHQLAVLCLCYMGDILCSGSADKSICLWRREGGREGLGGLIRVGVIRGHEGPVKCLQASPNVVGGGFLLYSGSLDKSLRVWWPLACDDK</sequence>
<dbReference type="InterPro" id="IPR001680">
    <property type="entry name" value="WD40_rpt"/>
</dbReference>
<proteinExistence type="predicted"/>
<reference evidence="3" key="1">
    <citation type="submission" date="2022-04" db="EMBL/GenBank/DDBJ databases">
        <title>Carnegiea gigantea Genome sequencing and assembly v2.</title>
        <authorList>
            <person name="Copetti D."/>
            <person name="Sanderson M.J."/>
            <person name="Burquez A."/>
            <person name="Wojciechowski M.F."/>
        </authorList>
    </citation>
    <scope>NUCLEOTIDE SEQUENCE</scope>
    <source>
        <strain evidence="3">SGP5-SGP5p</strain>
        <tissue evidence="3">Aerial part</tissue>
    </source>
</reference>
<dbReference type="SUPFAM" id="SSF50978">
    <property type="entry name" value="WD40 repeat-like"/>
    <property type="match status" value="1"/>
</dbReference>
<protein>
    <recommendedName>
        <fullName evidence="5">Myosin heavy chain kinase B</fullName>
    </recommendedName>
</protein>
<dbReference type="PANTHER" id="PTHR22844:SF340">
    <property type="entry name" value="OS01G0946100 PROTEIN"/>
    <property type="match status" value="1"/>
</dbReference>
<dbReference type="Gene3D" id="2.130.10.10">
    <property type="entry name" value="YVTN repeat-like/Quinoprotein amine dehydrogenase"/>
    <property type="match status" value="3"/>
</dbReference>
<dbReference type="CDD" id="cd00200">
    <property type="entry name" value="WD40"/>
    <property type="match status" value="1"/>
</dbReference>
<feature type="repeat" description="WD" evidence="1">
    <location>
        <begin position="186"/>
        <end position="225"/>
    </location>
</feature>
<dbReference type="InterPro" id="IPR015943">
    <property type="entry name" value="WD40/YVTN_repeat-like_dom_sf"/>
</dbReference>
<dbReference type="OrthoDB" id="674604at2759"/>
<feature type="region of interest" description="Disordered" evidence="2">
    <location>
        <begin position="24"/>
        <end position="45"/>
    </location>
</feature>
<evidence type="ECO:0000256" key="1">
    <source>
        <dbReference type="PROSITE-ProRule" id="PRU00221"/>
    </source>
</evidence>
<dbReference type="InterPro" id="IPR036322">
    <property type="entry name" value="WD40_repeat_dom_sf"/>
</dbReference>
<dbReference type="PANTHER" id="PTHR22844">
    <property type="entry name" value="F-BOX AND WD40 DOMAIN PROTEIN"/>
    <property type="match status" value="1"/>
</dbReference>
<keyword evidence="1" id="KW-0853">WD repeat</keyword>
<dbReference type="PROSITE" id="PS50082">
    <property type="entry name" value="WD_REPEATS_2"/>
    <property type="match status" value="3"/>
</dbReference>
<evidence type="ECO:0000313" key="3">
    <source>
        <dbReference type="EMBL" id="KAJ8435584.1"/>
    </source>
</evidence>
<name>A0A9Q1QBH6_9CARY</name>
<dbReference type="Pfam" id="PF00400">
    <property type="entry name" value="WD40"/>
    <property type="match status" value="5"/>
</dbReference>
<feature type="repeat" description="WD" evidence="1">
    <location>
        <begin position="226"/>
        <end position="256"/>
    </location>
</feature>
<comment type="caution">
    <text evidence="3">The sequence shown here is derived from an EMBL/GenBank/DDBJ whole genome shotgun (WGS) entry which is preliminary data.</text>
</comment>
<dbReference type="PROSITE" id="PS50294">
    <property type="entry name" value="WD_REPEATS_REGION"/>
    <property type="match status" value="1"/>
</dbReference>
<dbReference type="AlphaFoldDB" id="A0A9Q1QBH6"/>
<gene>
    <name evidence="3" type="ORF">Cgig2_021738</name>
</gene>
<organism evidence="3 4">
    <name type="scientific">Carnegiea gigantea</name>
    <dbReference type="NCBI Taxonomy" id="171969"/>
    <lineage>
        <taxon>Eukaryota</taxon>
        <taxon>Viridiplantae</taxon>
        <taxon>Streptophyta</taxon>
        <taxon>Embryophyta</taxon>
        <taxon>Tracheophyta</taxon>
        <taxon>Spermatophyta</taxon>
        <taxon>Magnoliopsida</taxon>
        <taxon>eudicotyledons</taxon>
        <taxon>Gunneridae</taxon>
        <taxon>Pentapetalae</taxon>
        <taxon>Caryophyllales</taxon>
        <taxon>Cactineae</taxon>
        <taxon>Cactaceae</taxon>
        <taxon>Cactoideae</taxon>
        <taxon>Echinocereeae</taxon>
        <taxon>Carnegiea</taxon>
    </lineage>
</organism>
<feature type="repeat" description="WD" evidence="1">
    <location>
        <begin position="363"/>
        <end position="398"/>
    </location>
</feature>
<keyword evidence="4" id="KW-1185">Reference proteome</keyword>
<accession>A0A9Q1QBH6</accession>